<reference evidence="5" key="1">
    <citation type="submission" date="2014-09" db="EMBL/GenBank/DDBJ databases">
        <title>Genome sequence of the luminous mushroom Mycena chlorophos for searching fungal bioluminescence genes.</title>
        <authorList>
            <person name="Tanaka Y."/>
            <person name="Kasuga D."/>
            <person name="Oba Y."/>
            <person name="Hase S."/>
            <person name="Sato K."/>
            <person name="Oba Y."/>
            <person name="Sakakibara Y."/>
        </authorList>
    </citation>
    <scope>NUCLEOTIDE SEQUENCE</scope>
</reference>
<evidence type="ECO:0000313" key="6">
    <source>
        <dbReference type="Proteomes" id="UP000815677"/>
    </source>
</evidence>
<dbReference type="Gene3D" id="2.30.110.10">
    <property type="entry name" value="Electron Transport, Fmn-binding Protein, Chain A"/>
    <property type="match status" value="2"/>
</dbReference>
<keyword evidence="2" id="KW-0285">Flavoprotein</keyword>
<sequence>MTAFQPGGFKFTDSPDPAWTFGASSSTTHFGRQWAEQETQGWKTIDTSQEDPQYLYALSISGIVPRPIAFVSSISAKNEENLAPFRHVVAAASVNIISEPWVAQANAACIDAPAEVNEWFVSGLTKEPSTSVAPARVKESAFSMECELLQHIEVKNAAGGFAANLILGTVKYIHVRNAVLDERGLVDPAKFMAVGRLGDVAYSKVGDGFRIPRPAWAEEQEKLQDQLGDGYCRFSTDTVPTLYSDNREKFLRGSHWQLPFV</sequence>
<keyword evidence="6" id="KW-1185">Reference proteome</keyword>
<protein>
    <recommendedName>
        <fullName evidence="7">Flavin reductase like domain-containing protein</fullName>
    </recommendedName>
</protein>
<evidence type="ECO:0008006" key="7">
    <source>
        <dbReference type="Google" id="ProtNLM"/>
    </source>
</evidence>
<dbReference type="Proteomes" id="UP000815677">
    <property type="component" value="Unassembled WGS sequence"/>
</dbReference>
<evidence type="ECO:0000313" key="5">
    <source>
        <dbReference type="EMBL" id="GAT43240.1"/>
    </source>
</evidence>
<dbReference type="EMBL" id="DF838741">
    <property type="protein sequence ID" value="GAT43240.1"/>
    <property type="molecule type" value="Genomic_DNA"/>
</dbReference>
<evidence type="ECO:0000256" key="4">
    <source>
        <dbReference type="ARBA" id="ARBA00038054"/>
    </source>
</evidence>
<dbReference type="SUPFAM" id="SSF50475">
    <property type="entry name" value="FMN-binding split barrel"/>
    <property type="match status" value="1"/>
</dbReference>
<proteinExistence type="inferred from homology"/>
<name>A0ABQ0KWM5_MYCCL</name>
<accession>A0ABQ0KWM5</accession>
<comment type="similarity">
    <text evidence="4">Belongs to the flavoredoxin family.</text>
</comment>
<evidence type="ECO:0000256" key="2">
    <source>
        <dbReference type="ARBA" id="ARBA00022630"/>
    </source>
</evidence>
<dbReference type="PANTHER" id="PTHR33798:SF5">
    <property type="entry name" value="FLAVIN REDUCTASE LIKE DOMAIN-CONTAINING PROTEIN"/>
    <property type="match status" value="1"/>
</dbReference>
<organism evidence="5 6">
    <name type="scientific">Mycena chlorophos</name>
    <name type="common">Agaric fungus</name>
    <name type="synonym">Agaricus chlorophos</name>
    <dbReference type="NCBI Taxonomy" id="658473"/>
    <lineage>
        <taxon>Eukaryota</taxon>
        <taxon>Fungi</taxon>
        <taxon>Dikarya</taxon>
        <taxon>Basidiomycota</taxon>
        <taxon>Agaricomycotina</taxon>
        <taxon>Agaricomycetes</taxon>
        <taxon>Agaricomycetidae</taxon>
        <taxon>Agaricales</taxon>
        <taxon>Marasmiineae</taxon>
        <taxon>Mycenaceae</taxon>
        <taxon>Mycena</taxon>
    </lineage>
</organism>
<gene>
    <name evidence="5" type="ORF">MCHLO_00929</name>
</gene>
<evidence type="ECO:0000256" key="1">
    <source>
        <dbReference type="ARBA" id="ARBA00001917"/>
    </source>
</evidence>
<evidence type="ECO:0000256" key="3">
    <source>
        <dbReference type="ARBA" id="ARBA00022643"/>
    </source>
</evidence>
<keyword evidence="3" id="KW-0288">FMN</keyword>
<dbReference type="PANTHER" id="PTHR33798">
    <property type="entry name" value="FLAVOPROTEIN OXYGENASE"/>
    <property type="match status" value="1"/>
</dbReference>
<comment type="cofactor">
    <cofactor evidence="1">
        <name>FMN</name>
        <dbReference type="ChEBI" id="CHEBI:58210"/>
    </cofactor>
</comment>
<dbReference type="InterPro" id="IPR012349">
    <property type="entry name" value="Split_barrel_FMN-bd"/>
</dbReference>